<dbReference type="InterPro" id="IPR049551">
    <property type="entry name" value="PKS_DH_C"/>
</dbReference>
<protein>
    <submittedName>
        <fullName evidence="4">4'-phosphopantetheinyl transferase</fullName>
    </submittedName>
</protein>
<dbReference type="Gene3D" id="3.10.129.110">
    <property type="entry name" value="Polyketide synthase dehydratase"/>
    <property type="match status" value="1"/>
</dbReference>
<proteinExistence type="predicted"/>
<keyword evidence="4" id="KW-0614">Plasmid</keyword>
<dbReference type="EMBL" id="CP001018">
    <property type="protein sequence ID" value="ACB97424.1"/>
    <property type="molecule type" value="Genomic_DNA"/>
</dbReference>
<gene>
    <name evidence="4" type="ordered locus">Bind_3896</name>
</gene>
<accession>B2ILM4</accession>
<reference evidence="4 5" key="1">
    <citation type="submission" date="2008-03" db="EMBL/GenBank/DDBJ databases">
        <title>Complete sequence of plasmid2 of Beijerinckia indica subsp. indica ATCC 9039.</title>
        <authorList>
            <consortium name="US DOE Joint Genome Institute"/>
            <person name="Copeland A."/>
            <person name="Lucas S."/>
            <person name="Lapidus A."/>
            <person name="Glavina del Rio T."/>
            <person name="Dalin E."/>
            <person name="Tice H."/>
            <person name="Bruce D."/>
            <person name="Goodwin L."/>
            <person name="Pitluck S."/>
            <person name="LaButti K."/>
            <person name="Schmutz J."/>
            <person name="Larimer F."/>
            <person name="Land M."/>
            <person name="Hauser L."/>
            <person name="Kyrpides N."/>
            <person name="Ivanova N."/>
            <person name="Dunfield P.F."/>
            <person name="Dedysh S.N."/>
            <person name="Liesack W."/>
            <person name="Saw J.H."/>
            <person name="Alam M."/>
            <person name="Chen Y."/>
            <person name="Murrell J.C."/>
            <person name="Richardson P."/>
        </authorList>
    </citation>
    <scope>NUCLEOTIDE SEQUENCE [LARGE SCALE GENOMIC DNA]</scope>
    <source>
        <strain evidence="5">ATCC 9039 / DSM 1715 / NCIMB 8712</strain>
        <plasmid evidence="4 5">pBIND02</plasmid>
    </source>
</reference>
<dbReference type="Gene3D" id="3.90.470.20">
    <property type="entry name" value="4'-phosphopantetheinyl transferase domain"/>
    <property type="match status" value="2"/>
</dbReference>
<dbReference type="AlphaFoldDB" id="B2ILM4"/>
<organism evidence="4 5">
    <name type="scientific">Beijerinckia indica subsp. indica (strain ATCC 9039 / DSM 1715 / NCIMB 8712)</name>
    <dbReference type="NCBI Taxonomy" id="395963"/>
    <lineage>
        <taxon>Bacteria</taxon>
        <taxon>Pseudomonadati</taxon>
        <taxon>Pseudomonadota</taxon>
        <taxon>Alphaproteobacteria</taxon>
        <taxon>Hyphomicrobiales</taxon>
        <taxon>Beijerinckiaceae</taxon>
        <taxon>Beijerinckia</taxon>
    </lineage>
</organism>
<feature type="domain" description="4'-phosphopantetheinyl transferase" evidence="2">
    <location>
        <begin position="508"/>
        <end position="594"/>
    </location>
</feature>
<dbReference type="Pfam" id="PF14765">
    <property type="entry name" value="PS-DH"/>
    <property type="match status" value="1"/>
</dbReference>
<dbReference type="InterPro" id="IPR042104">
    <property type="entry name" value="PKS_dehydratase_sf"/>
</dbReference>
<evidence type="ECO:0000256" key="1">
    <source>
        <dbReference type="ARBA" id="ARBA00022679"/>
    </source>
</evidence>
<feature type="domain" description="Polyketide synthase dehydratase" evidence="3">
    <location>
        <begin position="217"/>
        <end position="356"/>
    </location>
</feature>
<evidence type="ECO:0000259" key="2">
    <source>
        <dbReference type="Pfam" id="PF01648"/>
    </source>
</evidence>
<evidence type="ECO:0000313" key="4">
    <source>
        <dbReference type="EMBL" id="ACB97424.1"/>
    </source>
</evidence>
<dbReference type="InterPro" id="IPR037143">
    <property type="entry name" value="4-PPantetheinyl_Trfase_dom_sf"/>
</dbReference>
<keyword evidence="1 4" id="KW-0808">Transferase</keyword>
<dbReference type="SUPFAM" id="SSF56214">
    <property type="entry name" value="4'-phosphopantetheinyl transferase"/>
    <property type="match status" value="2"/>
</dbReference>
<dbReference type="KEGG" id="bid:Bind_3896"/>
<dbReference type="Proteomes" id="UP000001695">
    <property type="component" value="Plasmid pBIND02"/>
</dbReference>
<dbReference type="RefSeq" id="WP_012382813.1">
    <property type="nucleotide sequence ID" value="NC_010578.1"/>
</dbReference>
<name>B2ILM4_BEII9</name>
<dbReference type="eggNOG" id="COG2091">
    <property type="taxonomic scope" value="Bacteria"/>
</dbReference>
<evidence type="ECO:0000313" key="5">
    <source>
        <dbReference type="Proteomes" id="UP000001695"/>
    </source>
</evidence>
<dbReference type="GO" id="GO:0000287">
    <property type="term" value="F:magnesium ion binding"/>
    <property type="evidence" value="ECO:0007669"/>
    <property type="project" value="InterPro"/>
</dbReference>
<dbReference type="InterPro" id="IPR008278">
    <property type="entry name" value="4-PPantetheinyl_Trfase_dom"/>
</dbReference>
<keyword evidence="5" id="KW-1185">Reference proteome</keyword>
<geneLocation type="plasmid" evidence="4 5">
    <name>pBIND02</name>
</geneLocation>
<dbReference type="Pfam" id="PF01648">
    <property type="entry name" value="ACPS"/>
    <property type="match status" value="1"/>
</dbReference>
<dbReference type="GO" id="GO:0008897">
    <property type="term" value="F:holo-[acyl-carrier-protein] synthase activity"/>
    <property type="evidence" value="ECO:0007669"/>
    <property type="project" value="InterPro"/>
</dbReference>
<dbReference type="OrthoDB" id="9808281at2"/>
<sequence>MGTPVPKQPSVGDLPLIGRVFEARAAEELALAVAVHEDLGNPEPPIPTPSSTASQPVHTATMDEAQNEAILPFLGPVLAYVPGETITVERHLTLEGDRYLADHAFVHAPGVKPASACLPVLPMTMSLEVMAEVAACLVPGYGLLGFEDVKATRWIELADTDVLTLHITARVDRHDEDRGASFIRVEVFIEGQTRPAISAMVLFGDHYLIELSPAFTELANPYRHPLTGEEIYGERHMFHGPSFHCLSGEIIVGDHGIIGEFVRHSPEDLFGSTRSPQLLIDPALLDGIGQILGVWAMEHGRYVFPIGLAKLEIYCPSPPVGTRVPVRVEITQTEGKRLLANVEVQDGAGAVWMRIVDWGSWKFNWEQCLVDFRRFPDQYLLGRAAPLPNSGDGSVCLTVTTAEFQNFDFSILARHCLSMEEMPVFNGHARIPQRQKQWLLGRVVAKDAVRLWAAEQTQAPMLHPAAFTIDNDGQGRPFVRALPGCNTPPLVSIAHSETRAIAVAHTEAVGVDIERIAEHDASFIQAFTTAHERNLIAKFPQVEHQTWITRLWCAKEATGKLLGTGINGLPQAFEAIQLENGGRIEIKHQTSARSFEVKTVEDCGFIIAYASQPHSSFGHKSESAYTIFG</sequence>
<dbReference type="HOGENOM" id="CLU_434558_0_0_5"/>
<evidence type="ECO:0000259" key="3">
    <source>
        <dbReference type="Pfam" id="PF14765"/>
    </source>
</evidence>